<reference evidence="6" key="2">
    <citation type="submission" date="2021-12" db="EMBL/GenBank/DDBJ databases">
        <title>Resequencing data analysis of finger millet.</title>
        <authorList>
            <person name="Hatakeyama M."/>
            <person name="Aluri S."/>
            <person name="Balachadran M.T."/>
            <person name="Sivarajan S.R."/>
            <person name="Poveda L."/>
            <person name="Shimizu-Inatsugi R."/>
            <person name="Schlapbach R."/>
            <person name="Sreeman S.M."/>
            <person name="Shimizu K.K."/>
        </authorList>
    </citation>
    <scope>NUCLEOTIDE SEQUENCE</scope>
</reference>
<gene>
    <name evidence="6" type="primary">ga27645</name>
    <name evidence="6" type="ORF">PR202_ga27645</name>
</gene>
<evidence type="ECO:0000256" key="2">
    <source>
        <dbReference type="ARBA" id="ARBA00022679"/>
    </source>
</evidence>
<dbReference type="InterPro" id="IPR027417">
    <property type="entry name" value="P-loop_NTPase"/>
</dbReference>
<comment type="similarity">
    <text evidence="1 3">Belongs to the sulfotransferase 1 family.</text>
</comment>
<dbReference type="Gene3D" id="3.40.50.300">
    <property type="entry name" value="P-loop containing nucleotide triphosphate hydrolases"/>
    <property type="match status" value="1"/>
</dbReference>
<evidence type="ECO:0000313" key="7">
    <source>
        <dbReference type="Proteomes" id="UP001054889"/>
    </source>
</evidence>
<name>A0AAV5DH79_ELECO</name>
<organism evidence="6 7">
    <name type="scientific">Eleusine coracana subsp. coracana</name>
    <dbReference type="NCBI Taxonomy" id="191504"/>
    <lineage>
        <taxon>Eukaryota</taxon>
        <taxon>Viridiplantae</taxon>
        <taxon>Streptophyta</taxon>
        <taxon>Embryophyta</taxon>
        <taxon>Tracheophyta</taxon>
        <taxon>Spermatophyta</taxon>
        <taxon>Magnoliopsida</taxon>
        <taxon>Liliopsida</taxon>
        <taxon>Poales</taxon>
        <taxon>Poaceae</taxon>
        <taxon>PACMAD clade</taxon>
        <taxon>Chloridoideae</taxon>
        <taxon>Cynodonteae</taxon>
        <taxon>Eleusininae</taxon>
        <taxon>Eleusine</taxon>
    </lineage>
</organism>
<dbReference type="Proteomes" id="UP001054889">
    <property type="component" value="Unassembled WGS sequence"/>
</dbReference>
<dbReference type="GO" id="GO:0008146">
    <property type="term" value="F:sulfotransferase activity"/>
    <property type="evidence" value="ECO:0007669"/>
    <property type="project" value="InterPro"/>
</dbReference>
<feature type="domain" description="Sulfotransferase" evidence="5">
    <location>
        <begin position="193"/>
        <end position="388"/>
    </location>
</feature>
<comment type="caution">
    <text evidence="6">The sequence shown here is derived from an EMBL/GenBank/DDBJ whole genome shotgun (WGS) entry which is preliminary data.</text>
</comment>
<keyword evidence="7" id="KW-1185">Reference proteome</keyword>
<sequence length="401" mass="43456">MAPQGSSCWGPFSGESGPGRPCGTMTRTETATALEDSTGRASAPTARTLSGSCAQMKTRSSSLLAGLSSKYGNSLQRCGGRGEEKKTASNGDEFTMTSNGNTFPANYAKIVASLPQPQGPQSPMFPSLRLYHGFWLPDITLLSLPQIHDRFNPGPTDVLVASFPKSGTTPRAGPSLDSLRFLHGSSDDDDADAAAPRLVGTHLPYSCLPAHATGEAGCRIVHLPGSLWHFSFGIELAGKGTPPGSTSSQPPEAKFEEAFEQFCNGCYWVGPQWEHAREYWEVSRRRPEKVLFLMYEEMLRDPVFMGWPFTVAEEEAGVVQDILELCSIEKQRSLAVNKDGAYVVKGVLRIGNKNFFRKGVARDWRNHMTPEMAARLDGIVQEALEGTGLTFGDRAVTNGGM</sequence>
<dbReference type="Pfam" id="PF00685">
    <property type="entry name" value="Sulfotransfer_1"/>
    <property type="match status" value="1"/>
</dbReference>
<dbReference type="SUPFAM" id="SSF52540">
    <property type="entry name" value="P-loop containing nucleoside triphosphate hydrolases"/>
    <property type="match status" value="1"/>
</dbReference>
<reference evidence="6" key="1">
    <citation type="journal article" date="2018" name="DNA Res.">
        <title>Multiple hybrid de novo genome assembly of finger millet, an orphan allotetraploid crop.</title>
        <authorList>
            <person name="Hatakeyama M."/>
            <person name="Aluri S."/>
            <person name="Balachadran M.T."/>
            <person name="Sivarajan S.R."/>
            <person name="Patrignani A."/>
            <person name="Gruter S."/>
            <person name="Poveda L."/>
            <person name="Shimizu-Inatsugi R."/>
            <person name="Baeten J."/>
            <person name="Francoijs K.J."/>
            <person name="Nataraja K.N."/>
            <person name="Reddy Y.A.N."/>
            <person name="Phadnis S."/>
            <person name="Ravikumar R.L."/>
            <person name="Schlapbach R."/>
            <person name="Sreeman S.M."/>
            <person name="Shimizu K.K."/>
        </authorList>
    </citation>
    <scope>NUCLEOTIDE SEQUENCE</scope>
</reference>
<dbReference type="AlphaFoldDB" id="A0AAV5DH79"/>
<dbReference type="InterPro" id="IPR000863">
    <property type="entry name" value="Sulfotransferase_dom"/>
</dbReference>
<evidence type="ECO:0000256" key="1">
    <source>
        <dbReference type="ARBA" id="ARBA00005771"/>
    </source>
</evidence>
<evidence type="ECO:0000256" key="3">
    <source>
        <dbReference type="RuleBase" id="RU361155"/>
    </source>
</evidence>
<feature type="region of interest" description="Disordered" evidence="4">
    <location>
        <begin position="1"/>
        <end position="52"/>
    </location>
</feature>
<feature type="region of interest" description="Disordered" evidence="4">
    <location>
        <begin position="75"/>
        <end position="94"/>
    </location>
</feature>
<evidence type="ECO:0000259" key="5">
    <source>
        <dbReference type="Pfam" id="PF00685"/>
    </source>
</evidence>
<evidence type="ECO:0000313" key="6">
    <source>
        <dbReference type="EMBL" id="GJN09623.1"/>
    </source>
</evidence>
<dbReference type="EC" id="2.8.2.-" evidence="3"/>
<dbReference type="PANTHER" id="PTHR11783">
    <property type="entry name" value="SULFOTRANSFERASE SULT"/>
    <property type="match status" value="1"/>
</dbReference>
<keyword evidence="2 3" id="KW-0808">Transferase</keyword>
<dbReference type="EMBL" id="BQKI01000016">
    <property type="protein sequence ID" value="GJN09623.1"/>
    <property type="molecule type" value="Genomic_DNA"/>
</dbReference>
<evidence type="ECO:0000256" key="4">
    <source>
        <dbReference type="SAM" id="MobiDB-lite"/>
    </source>
</evidence>
<proteinExistence type="inferred from homology"/>
<accession>A0AAV5DH79</accession>
<protein>
    <recommendedName>
        <fullName evidence="3">Sulfotransferase</fullName>
        <ecNumber evidence="3">2.8.2.-</ecNumber>
    </recommendedName>
</protein>